<accession>A0ABD3TGV5</accession>
<proteinExistence type="predicted"/>
<reference evidence="1 2" key="1">
    <citation type="submission" date="2024-11" db="EMBL/GenBank/DDBJ databases">
        <title>Chromosome-level genome assembly of the freshwater bivalve Anodonta woodiana.</title>
        <authorList>
            <person name="Chen X."/>
        </authorList>
    </citation>
    <scope>NUCLEOTIDE SEQUENCE [LARGE SCALE GENOMIC DNA]</scope>
    <source>
        <strain evidence="1">MN2024</strain>
        <tissue evidence="1">Gills</tissue>
    </source>
</reference>
<comment type="caution">
    <text evidence="1">The sequence shown here is derived from an EMBL/GenBank/DDBJ whole genome shotgun (WGS) entry which is preliminary data.</text>
</comment>
<dbReference type="AlphaFoldDB" id="A0ABD3TGV5"/>
<gene>
    <name evidence="1" type="ORF">ACJMK2_021712</name>
</gene>
<protein>
    <submittedName>
        <fullName evidence="1">Uncharacterized protein</fullName>
    </submittedName>
</protein>
<keyword evidence="2" id="KW-1185">Reference proteome</keyword>
<evidence type="ECO:0000313" key="1">
    <source>
        <dbReference type="EMBL" id="KAL3836274.1"/>
    </source>
</evidence>
<evidence type="ECO:0000313" key="2">
    <source>
        <dbReference type="Proteomes" id="UP001634394"/>
    </source>
</evidence>
<organism evidence="1 2">
    <name type="scientific">Sinanodonta woodiana</name>
    <name type="common">Chinese pond mussel</name>
    <name type="synonym">Anodonta woodiana</name>
    <dbReference type="NCBI Taxonomy" id="1069815"/>
    <lineage>
        <taxon>Eukaryota</taxon>
        <taxon>Metazoa</taxon>
        <taxon>Spiralia</taxon>
        <taxon>Lophotrochozoa</taxon>
        <taxon>Mollusca</taxon>
        <taxon>Bivalvia</taxon>
        <taxon>Autobranchia</taxon>
        <taxon>Heteroconchia</taxon>
        <taxon>Palaeoheterodonta</taxon>
        <taxon>Unionida</taxon>
        <taxon>Unionoidea</taxon>
        <taxon>Unionidae</taxon>
        <taxon>Unioninae</taxon>
        <taxon>Sinanodonta</taxon>
    </lineage>
</organism>
<name>A0ABD3TGV5_SINWO</name>
<sequence>MCQLCNAVISCGGRSVKPFTTAPLNKYLLYKHPDEYNNRPVEASASVGLTSGIQQTET</sequence>
<dbReference type="Proteomes" id="UP001634394">
    <property type="component" value="Unassembled WGS sequence"/>
</dbReference>
<dbReference type="EMBL" id="JBJQND010000018">
    <property type="protein sequence ID" value="KAL3836274.1"/>
    <property type="molecule type" value="Genomic_DNA"/>
</dbReference>